<dbReference type="Proteomes" id="UP001140949">
    <property type="component" value="Unassembled WGS sequence"/>
</dbReference>
<reference evidence="1" key="2">
    <citation type="submission" date="2023-04" db="EMBL/GenBank/DDBJ databases">
        <authorList>
            <person name="Bruccoleri R.E."/>
            <person name="Oakeley E.J."/>
            <person name="Faust A.-M."/>
            <person name="Dessus-Babus S."/>
            <person name="Altorfer M."/>
            <person name="Burckhardt D."/>
            <person name="Oertli M."/>
            <person name="Naumann U."/>
            <person name="Petersen F."/>
            <person name="Wong J."/>
        </authorList>
    </citation>
    <scope>NUCLEOTIDE SEQUENCE</scope>
    <source>
        <strain evidence="1">GSM-AAB239-AS_SAM_17_03QT</strain>
        <tissue evidence="1">Leaf</tissue>
    </source>
</reference>
<sequence length="70" mass="7683">MVSEDGQGGRTIGGMKGLRPEVGYGQAVMGLFEGYWNSGDVGGRGVVGVRPLPGLWRDRQRRWYREEQGG</sequence>
<reference evidence="1" key="1">
    <citation type="journal article" date="2023" name="GigaByte">
        <title>Genome assembly of the bearded iris, Iris pallida Lam.</title>
        <authorList>
            <person name="Bruccoleri R.E."/>
            <person name="Oakeley E.J."/>
            <person name="Faust A.M.E."/>
            <person name="Altorfer M."/>
            <person name="Dessus-Babus S."/>
            <person name="Burckhardt D."/>
            <person name="Oertli M."/>
            <person name="Naumann U."/>
            <person name="Petersen F."/>
            <person name="Wong J."/>
        </authorList>
    </citation>
    <scope>NUCLEOTIDE SEQUENCE</scope>
    <source>
        <strain evidence="1">GSM-AAB239-AS_SAM_17_03QT</strain>
    </source>
</reference>
<evidence type="ECO:0000313" key="1">
    <source>
        <dbReference type="EMBL" id="KAJ6792206.1"/>
    </source>
</evidence>
<organism evidence="1 2">
    <name type="scientific">Iris pallida</name>
    <name type="common">Sweet iris</name>
    <dbReference type="NCBI Taxonomy" id="29817"/>
    <lineage>
        <taxon>Eukaryota</taxon>
        <taxon>Viridiplantae</taxon>
        <taxon>Streptophyta</taxon>
        <taxon>Embryophyta</taxon>
        <taxon>Tracheophyta</taxon>
        <taxon>Spermatophyta</taxon>
        <taxon>Magnoliopsida</taxon>
        <taxon>Liliopsida</taxon>
        <taxon>Asparagales</taxon>
        <taxon>Iridaceae</taxon>
        <taxon>Iridoideae</taxon>
        <taxon>Irideae</taxon>
        <taxon>Iris</taxon>
    </lineage>
</organism>
<keyword evidence="2" id="KW-1185">Reference proteome</keyword>
<gene>
    <name evidence="1" type="ORF">M6B38_240485</name>
</gene>
<dbReference type="EMBL" id="JANAVB010044018">
    <property type="protein sequence ID" value="KAJ6792206.1"/>
    <property type="molecule type" value="Genomic_DNA"/>
</dbReference>
<accession>A0AAX6DKC4</accession>
<dbReference type="AlphaFoldDB" id="A0AAX6DKC4"/>
<evidence type="ECO:0000313" key="2">
    <source>
        <dbReference type="Proteomes" id="UP001140949"/>
    </source>
</evidence>
<protein>
    <submittedName>
        <fullName evidence="1">Vegetative cell wall protein gp1-like isoform X3</fullName>
    </submittedName>
</protein>
<name>A0AAX6DKC4_IRIPA</name>
<proteinExistence type="predicted"/>
<comment type="caution">
    <text evidence="1">The sequence shown here is derived from an EMBL/GenBank/DDBJ whole genome shotgun (WGS) entry which is preliminary data.</text>
</comment>